<evidence type="ECO:0000313" key="2">
    <source>
        <dbReference type="Proteomes" id="UP000030689"/>
    </source>
</evidence>
<name>V4MXC8_EUTSA</name>
<accession>V4MXC8</accession>
<reference evidence="1 2" key="1">
    <citation type="journal article" date="2013" name="Front. Plant Sci.">
        <title>The Reference Genome of the Halophytic Plant Eutrema salsugineum.</title>
        <authorList>
            <person name="Yang R."/>
            <person name="Jarvis D.E."/>
            <person name="Chen H."/>
            <person name="Beilstein M.A."/>
            <person name="Grimwood J."/>
            <person name="Jenkins J."/>
            <person name="Shu S."/>
            <person name="Prochnik S."/>
            <person name="Xin M."/>
            <person name="Ma C."/>
            <person name="Schmutz J."/>
            <person name="Wing R.A."/>
            <person name="Mitchell-Olds T."/>
            <person name="Schumaker K.S."/>
            <person name="Wang X."/>
        </authorList>
    </citation>
    <scope>NUCLEOTIDE SEQUENCE [LARGE SCALE GENOMIC DNA]</scope>
</reference>
<dbReference type="OMA" id="VSAFFDY"/>
<proteinExistence type="predicted"/>
<organism evidence="1 2">
    <name type="scientific">Eutrema salsugineum</name>
    <name type="common">Saltwater cress</name>
    <name type="synonym">Sisymbrium salsugineum</name>
    <dbReference type="NCBI Taxonomy" id="72664"/>
    <lineage>
        <taxon>Eukaryota</taxon>
        <taxon>Viridiplantae</taxon>
        <taxon>Streptophyta</taxon>
        <taxon>Embryophyta</taxon>
        <taxon>Tracheophyta</taxon>
        <taxon>Spermatophyta</taxon>
        <taxon>Magnoliopsida</taxon>
        <taxon>eudicotyledons</taxon>
        <taxon>Gunneridae</taxon>
        <taxon>Pentapetalae</taxon>
        <taxon>rosids</taxon>
        <taxon>malvids</taxon>
        <taxon>Brassicales</taxon>
        <taxon>Brassicaceae</taxon>
        <taxon>Eutremeae</taxon>
        <taxon>Eutrema</taxon>
    </lineage>
</organism>
<protein>
    <submittedName>
        <fullName evidence="1">Uncharacterized protein</fullName>
    </submittedName>
</protein>
<sequence length="151" mass="17381">MSYFTSNLIFSTVCFLSNSISYVIFHAAACSFVLFVQTFKIPGEAMYALIKLVRDTSESCFPKLCKIGVDVICEGFTIFFDLAKGRAMRILDSISLTIGNVREKGMPWFDEFLKEWPKVFEGFIEMVSTVFSGLWNNYKDALYYVYRKLLE</sequence>
<keyword evidence="2" id="KW-1185">Reference proteome</keyword>
<dbReference type="Gramene" id="ESQ37086">
    <property type="protein sequence ID" value="ESQ37086"/>
    <property type="gene ID" value="EUTSA_v10002922mg"/>
</dbReference>
<dbReference type="AlphaFoldDB" id="V4MXC8"/>
<gene>
    <name evidence="1" type="ORF">EUTSA_v10002922mg</name>
</gene>
<dbReference type="KEGG" id="eus:EUTSA_v10002922mg"/>
<dbReference type="EMBL" id="KI517609">
    <property type="protein sequence ID" value="ESQ37086.1"/>
    <property type="molecule type" value="Genomic_DNA"/>
</dbReference>
<dbReference type="Proteomes" id="UP000030689">
    <property type="component" value="Unassembled WGS sequence"/>
</dbReference>
<evidence type="ECO:0000313" key="1">
    <source>
        <dbReference type="EMBL" id="ESQ37086.1"/>
    </source>
</evidence>